<dbReference type="Proteomes" id="UP000245674">
    <property type="component" value="Unassembled WGS sequence"/>
</dbReference>
<accession>A0ABX5LE71</accession>
<protein>
    <submittedName>
        <fullName evidence="2">Uncharacterized protein</fullName>
    </submittedName>
</protein>
<reference evidence="2 3" key="1">
    <citation type="submission" date="2018-03" db="EMBL/GenBank/DDBJ databases">
        <title>Genomic Encyclopedia of Type Strains, Phase III (KMG-III): the genomes of soil and plant-associated and newly described type strains.</title>
        <authorList>
            <person name="Whitman W."/>
        </authorList>
    </citation>
    <scope>NUCLEOTIDE SEQUENCE [LARGE SCALE GENOMIC DNA]</scope>
    <source>
        <strain evidence="2 3">VKM Ac-1602</strain>
    </source>
</reference>
<keyword evidence="3" id="KW-1185">Reference proteome</keyword>
<feature type="compositionally biased region" description="Acidic residues" evidence="1">
    <location>
        <begin position="31"/>
        <end position="48"/>
    </location>
</feature>
<evidence type="ECO:0000313" key="3">
    <source>
        <dbReference type="Proteomes" id="UP000245674"/>
    </source>
</evidence>
<dbReference type="EMBL" id="QGDV01000003">
    <property type="protein sequence ID" value="PWJ65336.1"/>
    <property type="molecule type" value="Genomic_DNA"/>
</dbReference>
<proteinExistence type="predicted"/>
<sequence>MTERGGEDPALADELASIRAVGEGRRGDAVNPDDEDVELTAEQTEDIETALTSAGSDN</sequence>
<name>A0ABX5LE71_9MICO</name>
<gene>
    <name evidence="2" type="ORF">B0H03_103183</name>
</gene>
<organism evidence="2 3">
    <name type="scientific">Rathayibacter iranicus NCPPB 2253 = VKM Ac-1602</name>
    <dbReference type="NCBI Taxonomy" id="1328868"/>
    <lineage>
        <taxon>Bacteria</taxon>
        <taxon>Bacillati</taxon>
        <taxon>Actinomycetota</taxon>
        <taxon>Actinomycetes</taxon>
        <taxon>Micrococcales</taxon>
        <taxon>Microbacteriaceae</taxon>
        <taxon>Rathayibacter</taxon>
    </lineage>
</organism>
<comment type="caution">
    <text evidence="2">The sequence shown here is derived from an EMBL/GenBank/DDBJ whole genome shotgun (WGS) entry which is preliminary data.</text>
</comment>
<dbReference type="RefSeq" id="WP_160487237.1">
    <property type="nucleotide sequence ID" value="NZ_QGDV01000003.1"/>
</dbReference>
<evidence type="ECO:0000256" key="1">
    <source>
        <dbReference type="SAM" id="MobiDB-lite"/>
    </source>
</evidence>
<evidence type="ECO:0000313" key="2">
    <source>
        <dbReference type="EMBL" id="PWJ65336.1"/>
    </source>
</evidence>
<feature type="region of interest" description="Disordered" evidence="1">
    <location>
        <begin position="22"/>
        <end position="58"/>
    </location>
</feature>